<sequence>MNSKMTGFSLFQSTGLADIVGVCIILSIALGAFSLMWMDYKNYLEEYDNKHFHVLDFVLKEQLYIFIFLVFAFLVGGEMLLDAYM</sequence>
<keyword evidence="1" id="KW-0472">Membrane</keyword>
<dbReference type="Proteomes" id="UP001465717">
    <property type="component" value="Unassembled WGS sequence"/>
</dbReference>
<accession>A0ABV1FVY8</accession>
<gene>
    <name evidence="2" type="ORF">AAAT87_03360</name>
</gene>
<feature type="transmembrane region" description="Helical" evidence="1">
    <location>
        <begin position="16"/>
        <end position="38"/>
    </location>
</feature>
<proteinExistence type="predicted"/>
<dbReference type="RefSeq" id="WP_349225613.1">
    <property type="nucleotide sequence ID" value="NZ_JBBNFG020000011.1"/>
</dbReference>
<reference evidence="2 3" key="1">
    <citation type="submission" date="2024-04" db="EMBL/GenBank/DDBJ databases">
        <title>Human intestinal bacterial collection.</title>
        <authorList>
            <person name="Pauvert C."/>
            <person name="Hitch T.C.A."/>
            <person name="Clavel T."/>
        </authorList>
    </citation>
    <scope>NUCLEOTIDE SEQUENCE [LARGE SCALE GENOMIC DNA]</scope>
    <source>
        <strain evidence="2 3">CLA-AA-H174</strain>
    </source>
</reference>
<evidence type="ECO:0000313" key="3">
    <source>
        <dbReference type="Proteomes" id="UP001465717"/>
    </source>
</evidence>
<dbReference type="EMBL" id="JBBNGE010000007">
    <property type="protein sequence ID" value="MEQ2507319.1"/>
    <property type="molecule type" value="Genomic_DNA"/>
</dbReference>
<protein>
    <submittedName>
        <fullName evidence="2">Uncharacterized protein</fullName>
    </submittedName>
</protein>
<feature type="transmembrane region" description="Helical" evidence="1">
    <location>
        <begin position="63"/>
        <end position="81"/>
    </location>
</feature>
<comment type="caution">
    <text evidence="2">The sequence shown here is derived from an EMBL/GenBank/DDBJ whole genome shotgun (WGS) entry which is preliminary data.</text>
</comment>
<organism evidence="2 3">
    <name type="scientific">Segatella sinensis</name>
    <dbReference type="NCBI Taxonomy" id="3085167"/>
    <lineage>
        <taxon>Bacteria</taxon>
        <taxon>Pseudomonadati</taxon>
        <taxon>Bacteroidota</taxon>
        <taxon>Bacteroidia</taxon>
        <taxon>Bacteroidales</taxon>
        <taxon>Prevotellaceae</taxon>
        <taxon>Segatella</taxon>
    </lineage>
</organism>
<evidence type="ECO:0000256" key="1">
    <source>
        <dbReference type="SAM" id="Phobius"/>
    </source>
</evidence>
<name>A0ABV1FVY8_9BACT</name>
<evidence type="ECO:0000313" key="2">
    <source>
        <dbReference type="EMBL" id="MEQ2507319.1"/>
    </source>
</evidence>
<keyword evidence="3" id="KW-1185">Reference proteome</keyword>
<keyword evidence="1" id="KW-0812">Transmembrane</keyword>
<keyword evidence="1" id="KW-1133">Transmembrane helix</keyword>